<dbReference type="Gene3D" id="3.30.950.10">
    <property type="entry name" value="Methyltransferase, Cobalt-precorrin-4 Transmethylase, Domain 2"/>
    <property type="match status" value="1"/>
</dbReference>
<dbReference type="InterPro" id="IPR006364">
    <property type="entry name" value="CobI/CbiL/CobIJ_dom"/>
</dbReference>
<keyword evidence="4 9" id="KW-0489">Methyltransferase</keyword>
<dbReference type="STRING" id="1686310.BBC0244_010720"/>
<dbReference type="CDD" id="cd11645">
    <property type="entry name" value="Precorrin_2_C20_MT"/>
    <property type="match status" value="1"/>
</dbReference>
<dbReference type="NCBIfam" id="TIGR01467">
    <property type="entry name" value="cobI_cbiL"/>
    <property type="match status" value="1"/>
</dbReference>
<evidence type="ECO:0000256" key="1">
    <source>
        <dbReference type="ARBA" id="ARBA00004953"/>
    </source>
</evidence>
<evidence type="ECO:0000256" key="3">
    <source>
        <dbReference type="ARBA" id="ARBA00022573"/>
    </source>
</evidence>
<dbReference type="GO" id="GO:0009236">
    <property type="term" value="P:cobalamin biosynthetic process"/>
    <property type="evidence" value="ECO:0007669"/>
    <property type="project" value="UniProtKB-UniRule"/>
</dbReference>
<dbReference type="EMBL" id="CP015625">
    <property type="protein sequence ID" value="AQT47194.1"/>
    <property type="molecule type" value="Genomic_DNA"/>
</dbReference>
<dbReference type="GO" id="GO:0032259">
    <property type="term" value="P:methylation"/>
    <property type="evidence" value="ECO:0007669"/>
    <property type="project" value="UniProtKB-KW"/>
</dbReference>
<proteinExistence type="inferred from homology"/>
<dbReference type="Proteomes" id="UP000189632">
    <property type="component" value="Chromosome"/>
</dbReference>
<comment type="pathway">
    <text evidence="1">Cofactor biosynthesis; adenosylcobalamin biosynthesis.</text>
</comment>
<dbReference type="EC" id="2.1.1.151" evidence="9"/>
<organism evidence="9 10">
    <name type="scientific">Bartonella choladocola</name>
    <dbReference type="NCBI Taxonomy" id="2750995"/>
    <lineage>
        <taxon>Bacteria</taxon>
        <taxon>Pseudomonadati</taxon>
        <taxon>Pseudomonadota</taxon>
        <taxon>Alphaproteobacteria</taxon>
        <taxon>Hyphomicrobiales</taxon>
        <taxon>Bartonellaceae</taxon>
        <taxon>Bartonella</taxon>
    </lineage>
</organism>
<dbReference type="AlphaFoldDB" id="A0A1U9MH25"/>
<dbReference type="InterPro" id="IPR035996">
    <property type="entry name" value="4pyrrol_Methylase_sf"/>
</dbReference>
<dbReference type="SUPFAM" id="SSF53790">
    <property type="entry name" value="Tetrapyrrole methylase"/>
    <property type="match status" value="1"/>
</dbReference>
<dbReference type="Gene3D" id="3.40.1010.10">
    <property type="entry name" value="Cobalt-precorrin-4 Transmethylase, Domain 1"/>
    <property type="match status" value="1"/>
</dbReference>
<dbReference type="GO" id="GO:0030788">
    <property type="term" value="F:precorrin-2 C20-methyltransferase activity"/>
    <property type="evidence" value="ECO:0007669"/>
    <property type="project" value="InterPro"/>
</dbReference>
<evidence type="ECO:0000256" key="4">
    <source>
        <dbReference type="ARBA" id="ARBA00022603"/>
    </source>
</evidence>
<gene>
    <name evidence="9" type="ORF">BBC0122_010740</name>
</gene>
<accession>A0A1U9MH25</accession>
<evidence type="ECO:0000256" key="5">
    <source>
        <dbReference type="ARBA" id="ARBA00022679"/>
    </source>
</evidence>
<keyword evidence="3" id="KW-0169">Cobalamin biosynthesis</keyword>
<reference evidence="9 10" key="1">
    <citation type="submission" date="2016-11" db="EMBL/GenBank/DDBJ databases">
        <title>Comparative genomics of Bartonella apis.</title>
        <authorList>
            <person name="Engel P."/>
        </authorList>
    </citation>
    <scope>NUCLEOTIDE SEQUENCE [LARGE SCALE GENOMIC DNA]</scope>
    <source>
        <strain evidence="9 10">BBC0122</strain>
    </source>
</reference>
<feature type="domain" description="Tetrapyrrole methylase" evidence="8">
    <location>
        <begin position="7"/>
        <end position="223"/>
    </location>
</feature>
<dbReference type="Pfam" id="PF00590">
    <property type="entry name" value="TP_methylase"/>
    <property type="match status" value="1"/>
</dbReference>
<dbReference type="UniPathway" id="UPA00148"/>
<evidence type="ECO:0000313" key="9">
    <source>
        <dbReference type="EMBL" id="AQT47194.1"/>
    </source>
</evidence>
<comment type="similarity">
    <text evidence="2 7">Belongs to the precorrin methyltransferase family.</text>
</comment>
<dbReference type="NCBIfam" id="NF004647">
    <property type="entry name" value="PRK05990.1"/>
    <property type="match status" value="1"/>
</dbReference>
<sequence>MSDQKAKLVGVGIGPGDPELITVKGVKAIQSADVIVYHETDSHNSNALKIASRWISPSAILQPLTYPVTIQSDSNSDDYKEKLNDFYKKSEQLIETFLKNGKIVVVLAEGDPLFYSSFMYIYDRLGKSYKTEIIAGISSVFGAASVLQVPLCYRNQSFTVLSGVLEKQQLIERLKNGDAFAILKVGRNVEKIRQALAETGLIERALYIERATMENQKIIPLKEVDSEQAPYFSLILIPGQSHQKKG</sequence>
<evidence type="ECO:0000313" key="10">
    <source>
        <dbReference type="Proteomes" id="UP000189632"/>
    </source>
</evidence>
<dbReference type="PANTHER" id="PTHR43467">
    <property type="entry name" value="COBALT-PRECORRIN-2 C(20)-METHYLTRANSFERASE"/>
    <property type="match status" value="1"/>
</dbReference>
<dbReference type="PANTHER" id="PTHR43467:SF2">
    <property type="entry name" value="COBALT-PRECORRIN-2 C(20)-METHYLTRANSFERASE"/>
    <property type="match status" value="1"/>
</dbReference>
<dbReference type="GO" id="GO:0043781">
    <property type="term" value="F:cobalt-factor II C20-methyltransferase activity"/>
    <property type="evidence" value="ECO:0007669"/>
    <property type="project" value="UniProtKB-EC"/>
</dbReference>
<evidence type="ECO:0000256" key="7">
    <source>
        <dbReference type="PIRNR" id="PIRNR036427"/>
    </source>
</evidence>
<dbReference type="InterPro" id="IPR000878">
    <property type="entry name" value="4pyrrol_Mease"/>
</dbReference>
<keyword evidence="10" id="KW-1185">Reference proteome</keyword>
<protein>
    <submittedName>
        <fullName evidence="9">Precorrin-2 C20-methyltransferase /cobalt-factor II C20-methyltransferase</fullName>
        <ecNumber evidence="9">2.1.1.151</ecNumber>
    </submittedName>
</protein>
<name>A0A1U9MH25_9HYPH</name>
<dbReference type="KEGG" id="bapi:BBC0122_010740"/>
<dbReference type="InterPro" id="IPR012382">
    <property type="entry name" value="CobI/CbiL"/>
</dbReference>
<dbReference type="RefSeq" id="WP_077992024.1">
    <property type="nucleotide sequence ID" value="NZ_CP015625.1"/>
</dbReference>
<evidence type="ECO:0000259" key="8">
    <source>
        <dbReference type="Pfam" id="PF00590"/>
    </source>
</evidence>
<dbReference type="OrthoDB" id="9804789at2"/>
<keyword evidence="5 9" id="KW-0808">Transferase</keyword>
<dbReference type="PIRSF" id="PIRSF036427">
    <property type="entry name" value="Precrrn-2_mtase"/>
    <property type="match status" value="1"/>
</dbReference>
<dbReference type="InterPro" id="IPR014777">
    <property type="entry name" value="4pyrrole_Mease_sub1"/>
</dbReference>
<keyword evidence="6" id="KW-0949">S-adenosyl-L-methionine</keyword>
<evidence type="ECO:0000256" key="2">
    <source>
        <dbReference type="ARBA" id="ARBA00005879"/>
    </source>
</evidence>
<dbReference type="InterPro" id="IPR014776">
    <property type="entry name" value="4pyrrole_Mease_sub2"/>
</dbReference>
<evidence type="ECO:0000256" key="6">
    <source>
        <dbReference type="ARBA" id="ARBA00022691"/>
    </source>
</evidence>